<protein>
    <submittedName>
        <fullName evidence="2">Uncharacterized protein</fullName>
    </submittedName>
</protein>
<dbReference type="RefSeq" id="WP_166341248.1">
    <property type="nucleotide sequence ID" value="NZ_CP088280.1"/>
</dbReference>
<name>A0A7Z0TSC3_9BRAD</name>
<sequence>MENIRELPAESTRAILHGLAVQQRARQAALSDLARLRKEASAEITRLIAFLDASDPYAMTELEDECGDEGAQCEDEGAEHDGREPDVDDKPSLGSCDPSMGNGDQTRWAAGNRRDLELDHAESGIGDLDGLLEQVGTRDWQQGVMA</sequence>
<reference evidence="2" key="2">
    <citation type="submission" date="2020-06" db="EMBL/GenBank/DDBJ databases">
        <title>Whole Genome Sequence of Bradyrhizobium sp. Strain 323S2.</title>
        <authorList>
            <person name="Bromfield E.S.P."/>
        </authorList>
    </citation>
    <scope>NUCLEOTIDE SEQUENCE [LARGE SCALE GENOMIC DNA]</scope>
    <source>
        <strain evidence="2">323S2</strain>
    </source>
</reference>
<reference evidence="3 4" key="1">
    <citation type="journal article" date="2017" name="Syst. Appl. Microbiol.">
        <title>Soybeans inoculated with root zone soils of Canadian native legumes harbour diverse and novel Bradyrhizobium spp. that possess agricultural potential.</title>
        <authorList>
            <person name="Bromfield E.S.P."/>
            <person name="Cloutier S."/>
            <person name="Tambong J.T."/>
            <person name="Tran Thi T.V."/>
        </authorList>
    </citation>
    <scope>NUCLEOTIDE SEQUENCE [LARGE SCALE GENOMIC DNA]</scope>
    <source>
        <strain evidence="3 4">323S2</strain>
    </source>
</reference>
<evidence type="ECO:0000256" key="1">
    <source>
        <dbReference type="SAM" id="MobiDB-lite"/>
    </source>
</evidence>
<dbReference type="Proteomes" id="UP000564836">
    <property type="component" value="Chromosome"/>
</dbReference>
<reference evidence="3 4" key="3">
    <citation type="journal article" date="2022" name="Int. J. Syst. Evol. Microbiol.">
        <title>Strains of Bradyrhizobium barranii sp. nov. associated with legumes native to Canada are symbionts of soybeans and belong to different subspecies (subsp. barranii subsp. nov. and subsp. apii subsp. nov.) and symbiovars (sv. glycinearum and sv. septentrionale).</title>
        <authorList>
            <person name="Bromfield E.S.P."/>
            <person name="Cloutier S."/>
            <person name="Wasai-Hara S."/>
            <person name="Minamisawa K."/>
        </authorList>
    </citation>
    <scope>NUCLEOTIDE SEQUENCE [LARGE SCALE GENOMIC DNA]</scope>
    <source>
        <strain evidence="3 4">323S2</strain>
    </source>
</reference>
<gene>
    <name evidence="3" type="ORF">G6321_00026240</name>
    <name evidence="2" type="ORF">G6321_41995</name>
</gene>
<feature type="compositionally biased region" description="Acidic residues" evidence="1">
    <location>
        <begin position="64"/>
        <end position="78"/>
    </location>
</feature>
<dbReference type="AlphaFoldDB" id="A0A7Z0TSC3"/>
<feature type="region of interest" description="Disordered" evidence="1">
    <location>
        <begin position="64"/>
        <end position="115"/>
    </location>
</feature>
<proteinExistence type="predicted"/>
<evidence type="ECO:0000313" key="4">
    <source>
        <dbReference type="Proteomes" id="UP000564836"/>
    </source>
</evidence>
<evidence type="ECO:0000313" key="3">
    <source>
        <dbReference type="EMBL" id="UGX98428.1"/>
    </source>
</evidence>
<organism evidence="2">
    <name type="scientific">Bradyrhizobium barranii subsp. barranii</name>
    <dbReference type="NCBI Taxonomy" id="2823807"/>
    <lineage>
        <taxon>Bacteria</taxon>
        <taxon>Pseudomonadati</taxon>
        <taxon>Pseudomonadota</taxon>
        <taxon>Alphaproteobacteria</taxon>
        <taxon>Hyphomicrobiales</taxon>
        <taxon>Nitrobacteraceae</taxon>
        <taxon>Bradyrhizobium</taxon>
        <taxon>Bradyrhizobium barranii</taxon>
    </lineage>
</organism>
<dbReference type="EMBL" id="CP088280">
    <property type="protein sequence ID" value="UGX98428.1"/>
    <property type="molecule type" value="Genomic_DNA"/>
</dbReference>
<accession>A0A7Z0TSC3</accession>
<evidence type="ECO:0000313" key="2">
    <source>
        <dbReference type="EMBL" id="NYY94741.1"/>
    </source>
</evidence>
<dbReference type="EMBL" id="JACBFH010000001">
    <property type="protein sequence ID" value="NYY94741.1"/>
    <property type="molecule type" value="Genomic_DNA"/>
</dbReference>
<feature type="compositionally biased region" description="Basic and acidic residues" evidence="1">
    <location>
        <begin position="79"/>
        <end position="91"/>
    </location>
</feature>